<evidence type="ECO:0000256" key="1">
    <source>
        <dbReference type="SAM" id="Phobius"/>
    </source>
</evidence>
<dbReference type="EMBL" id="AHNY02000210">
    <property type="protein sequence ID" value="EMY24138.1"/>
    <property type="molecule type" value="Genomic_DNA"/>
</dbReference>
<keyword evidence="1" id="KW-0812">Transmembrane</keyword>
<name>N1UD07_LEPIR</name>
<feature type="transmembrane region" description="Helical" evidence="1">
    <location>
        <begin position="6"/>
        <end position="22"/>
    </location>
</feature>
<dbReference type="BioCyc" id="LINT1085541:G11IQ-4223-MONOMER"/>
<proteinExistence type="predicted"/>
<keyword evidence="1" id="KW-1133">Transmembrane helix</keyword>
<comment type="caution">
    <text evidence="2">The sequence shown here is derived from an EMBL/GenBank/DDBJ whole genome shotgun (WGS) entry which is preliminary data.</text>
</comment>
<evidence type="ECO:0000313" key="3">
    <source>
        <dbReference type="Proteomes" id="UP000012220"/>
    </source>
</evidence>
<organism evidence="2 3">
    <name type="scientific">Leptospira interrogans serovar Australis str. 200703203</name>
    <dbReference type="NCBI Taxonomy" id="1085541"/>
    <lineage>
        <taxon>Bacteria</taxon>
        <taxon>Pseudomonadati</taxon>
        <taxon>Spirochaetota</taxon>
        <taxon>Spirochaetia</taxon>
        <taxon>Leptospirales</taxon>
        <taxon>Leptospiraceae</taxon>
        <taxon>Leptospira</taxon>
    </lineage>
</organism>
<reference evidence="2 3" key="1">
    <citation type="submission" date="2013-02" db="EMBL/GenBank/DDBJ databases">
        <authorList>
            <person name="Harkins D.M."/>
            <person name="Durkin A.S."/>
            <person name="Brinkac L.M."/>
            <person name="Haft D.H."/>
            <person name="Selengut J.D."/>
            <person name="Sanka R."/>
            <person name="DePew J."/>
            <person name="Purushe J."/>
            <person name="Picardeau M."/>
            <person name="Werts C."/>
            <person name="Goarant C."/>
            <person name="Vinetz J.M."/>
            <person name="Sutton G.G."/>
            <person name="Nierman W.C."/>
            <person name="Fouts D.E."/>
        </authorList>
    </citation>
    <scope>NUCLEOTIDE SEQUENCE [LARGE SCALE GENOMIC DNA]</scope>
    <source>
        <strain evidence="2 3">200703203</strain>
    </source>
</reference>
<dbReference type="AlphaFoldDB" id="N1UD07"/>
<keyword evidence="1" id="KW-0472">Membrane</keyword>
<evidence type="ECO:0000313" key="2">
    <source>
        <dbReference type="EMBL" id="EMY24138.1"/>
    </source>
</evidence>
<dbReference type="Proteomes" id="UP000012220">
    <property type="component" value="Unassembled WGS sequence"/>
</dbReference>
<protein>
    <submittedName>
        <fullName evidence="2">Uncharacterized protein</fullName>
    </submittedName>
</protein>
<gene>
    <name evidence="2" type="ORF">LEP1GSC115_2809</name>
</gene>
<sequence>MKHSSFYLTFLTILFIFPLLLWSESTSNEKKIEILIPDGSSGDSDWGKDFLQFEDLDLLGDASEENSKNLFEKAKENFLQSVDRFRKTNELINLKRKEFDSLSFEADRYEWQKKVAAKILKEQLPET</sequence>
<accession>N1UD07</accession>